<dbReference type="InterPro" id="IPR003439">
    <property type="entry name" value="ABC_transporter-like_ATP-bd"/>
</dbReference>
<reference evidence="4" key="1">
    <citation type="submission" date="2009-12" db="EMBL/GenBank/DDBJ databases">
        <authorList>
            <person name="Weinstock G."/>
            <person name="Sodergren E."/>
            <person name="Clifton S."/>
            <person name="Fulton L."/>
            <person name="Fulton B."/>
            <person name="Courtney L."/>
            <person name="Fronick C."/>
            <person name="Harrison M."/>
            <person name="Strong C."/>
            <person name="Farmer C."/>
            <person name="Delahaunty K."/>
            <person name="Markovic C."/>
            <person name="Hall O."/>
            <person name="Minx P."/>
            <person name="Tomlinson C."/>
            <person name="Mitreva M."/>
            <person name="Nelson J."/>
            <person name="Hou S."/>
            <person name="Wollam A."/>
            <person name="Pepin K.H."/>
            <person name="Johnson M."/>
            <person name="Bhonagiri V."/>
            <person name="Nash W.E."/>
            <person name="Warren W."/>
            <person name="Chinwalla A."/>
            <person name="Mardis E.R."/>
            <person name="Wilson R.K."/>
        </authorList>
    </citation>
    <scope>NUCLEOTIDE SEQUENCE [LARGE SCALE GENOMIC DNA]</scope>
    <source>
        <strain evidence="4">DSM 15176</strain>
    </source>
</reference>
<evidence type="ECO:0000256" key="2">
    <source>
        <dbReference type="ARBA" id="ARBA00022840"/>
    </source>
</evidence>
<proteinExistence type="predicted"/>
<evidence type="ECO:0000259" key="3">
    <source>
        <dbReference type="PROSITE" id="PS50893"/>
    </source>
</evidence>
<sequence length="457" mass="51782">MKEELLRLAELHIEQPPHRSLCGVHLLLRAGECCILAGAENSGKYLLTGFLAGGIVPAGGTVWAEGDRVTDFSPEQWERARHVYYLRGAPDFLRSMDLSENFFLMRRNRLNKLLLNRRAMRLRTTQALEELGLHYAQNCPVERLNRVDRVLIGIARAVDQGAKLIVLEDISQGLSLPQATQVLALLRRVKQRGVGILLADNWSGWFEPVADWMVLLQEGEVVRKLRAGDFARKDKILPPAPMPLPSEVSPDRTEGFAAVLEYHGATVTEQFAFGQITLLLSEDQSVLDGCWQALQGGGRKCCFLLDGGRIPCRSPASLRRHRILLWSRRGRAARLQENMTTAENILLPSLRRISRGVFFEKTARRILRDRDFWGDELDALDLTAEAPAYSWEILFCRWKLFHPRILVVYGLLSAVGEDTQERLYTRLRELCRRGTAVILLENTGRDWSGRADRVIAI</sequence>
<dbReference type="GO" id="GO:0005524">
    <property type="term" value="F:ATP binding"/>
    <property type="evidence" value="ECO:0007669"/>
    <property type="project" value="UniProtKB-KW"/>
</dbReference>
<name>D1PQV0_9FIRM</name>
<dbReference type="PROSITE" id="PS50893">
    <property type="entry name" value="ABC_TRANSPORTER_2"/>
    <property type="match status" value="1"/>
</dbReference>
<dbReference type="PANTHER" id="PTHR43790">
    <property type="entry name" value="CARBOHYDRATE TRANSPORT ATP-BINDING PROTEIN MG119-RELATED"/>
    <property type="match status" value="1"/>
</dbReference>
<feature type="domain" description="ABC transporter" evidence="3">
    <location>
        <begin position="6"/>
        <end position="243"/>
    </location>
</feature>
<dbReference type="SUPFAM" id="SSF52540">
    <property type="entry name" value="P-loop containing nucleoside triphosphate hydrolases"/>
    <property type="match status" value="1"/>
</dbReference>
<comment type="caution">
    <text evidence="4">The sequence shown here is derived from an EMBL/GenBank/DDBJ whole genome shotgun (WGS) entry which is preliminary data.</text>
</comment>
<dbReference type="Proteomes" id="UP000003438">
    <property type="component" value="Unassembled WGS sequence"/>
</dbReference>
<dbReference type="PANTHER" id="PTHR43790:SF8">
    <property type="entry name" value="SUGAR ABC TRANSPORTER ATP-BINDING PROTEIN"/>
    <property type="match status" value="1"/>
</dbReference>
<gene>
    <name evidence="4" type="ORF">SUBVAR_06777</name>
</gene>
<dbReference type="RefSeq" id="WP_007048128.1">
    <property type="nucleotide sequence ID" value="NZ_GG704770.1"/>
</dbReference>
<keyword evidence="2 4" id="KW-0067">ATP-binding</keyword>
<dbReference type="EMBL" id="ACBY02000052">
    <property type="protein sequence ID" value="EFB74965.1"/>
    <property type="molecule type" value="Genomic_DNA"/>
</dbReference>
<organism evidence="4 5">
    <name type="scientific">Subdoligranulum variabile DSM 15176</name>
    <dbReference type="NCBI Taxonomy" id="411471"/>
    <lineage>
        <taxon>Bacteria</taxon>
        <taxon>Bacillati</taxon>
        <taxon>Bacillota</taxon>
        <taxon>Clostridia</taxon>
        <taxon>Eubacteriales</taxon>
        <taxon>Oscillospiraceae</taxon>
        <taxon>Subdoligranulum</taxon>
    </lineage>
</organism>
<dbReference type="InterPro" id="IPR050107">
    <property type="entry name" value="ABC_carbohydrate_import_ATPase"/>
</dbReference>
<dbReference type="eggNOG" id="COG1129">
    <property type="taxonomic scope" value="Bacteria"/>
</dbReference>
<keyword evidence="5" id="KW-1185">Reference proteome</keyword>
<dbReference type="InterPro" id="IPR027417">
    <property type="entry name" value="P-loop_NTPase"/>
</dbReference>
<dbReference type="GO" id="GO:0016887">
    <property type="term" value="F:ATP hydrolysis activity"/>
    <property type="evidence" value="ECO:0007669"/>
    <property type="project" value="InterPro"/>
</dbReference>
<dbReference type="OrthoDB" id="1957039at2"/>
<evidence type="ECO:0000256" key="1">
    <source>
        <dbReference type="ARBA" id="ARBA00022741"/>
    </source>
</evidence>
<accession>D1PQV0</accession>
<dbReference type="Gene3D" id="3.40.50.300">
    <property type="entry name" value="P-loop containing nucleotide triphosphate hydrolases"/>
    <property type="match status" value="1"/>
</dbReference>
<dbReference type="Pfam" id="PF00005">
    <property type="entry name" value="ABC_tran"/>
    <property type="match status" value="1"/>
</dbReference>
<dbReference type="HOGENOM" id="CLU_591570_0_0_9"/>
<protein>
    <submittedName>
        <fullName evidence="4">ABC transporter, ATP-binding protein</fullName>
    </submittedName>
</protein>
<keyword evidence="1" id="KW-0547">Nucleotide-binding</keyword>
<evidence type="ECO:0000313" key="4">
    <source>
        <dbReference type="EMBL" id="EFB74965.1"/>
    </source>
</evidence>
<evidence type="ECO:0000313" key="5">
    <source>
        <dbReference type="Proteomes" id="UP000003438"/>
    </source>
</evidence>
<dbReference type="AlphaFoldDB" id="D1PQV0"/>
<dbReference type="STRING" id="411471.SUBVAR_06777"/>